<keyword evidence="3" id="KW-0009">Actin-binding</keyword>
<evidence type="ECO:0000256" key="2">
    <source>
        <dbReference type="ARBA" id="ARBA00022837"/>
    </source>
</evidence>
<organism evidence="5 6">
    <name type="scientific">Patiria miniata</name>
    <name type="common">Bat star</name>
    <name type="synonym">Asterina miniata</name>
    <dbReference type="NCBI Taxonomy" id="46514"/>
    <lineage>
        <taxon>Eukaryota</taxon>
        <taxon>Metazoa</taxon>
        <taxon>Echinodermata</taxon>
        <taxon>Eleutherozoa</taxon>
        <taxon>Asterozoa</taxon>
        <taxon>Asteroidea</taxon>
        <taxon>Valvatacea</taxon>
        <taxon>Valvatida</taxon>
        <taxon>Asterinidae</taxon>
        <taxon>Patiria</taxon>
    </lineage>
</organism>
<reference evidence="5" key="1">
    <citation type="submission" date="2022-11" db="UniProtKB">
        <authorList>
            <consortium name="EnsemblMetazoa"/>
        </authorList>
    </citation>
    <scope>IDENTIFICATION</scope>
</reference>
<dbReference type="OrthoDB" id="18853at2759"/>
<evidence type="ECO:0000313" key="6">
    <source>
        <dbReference type="Proteomes" id="UP000887568"/>
    </source>
</evidence>
<evidence type="ECO:0000313" key="5">
    <source>
        <dbReference type="EnsemblMetazoa" id="XP_038075450.1"/>
    </source>
</evidence>
<dbReference type="InterPro" id="IPR014837">
    <property type="entry name" value="EF-hand_Ca_insen"/>
</dbReference>
<name>A0A914BHS4_PATMI</name>
<protein>
    <recommendedName>
        <fullName evidence="4">EF-hand domain-containing protein</fullName>
    </recommendedName>
</protein>
<evidence type="ECO:0000256" key="3">
    <source>
        <dbReference type="ARBA" id="ARBA00023203"/>
    </source>
</evidence>
<accession>A0A914BHS4</accession>
<feature type="domain" description="EF-hand" evidence="4">
    <location>
        <begin position="104"/>
        <end position="139"/>
    </location>
</feature>
<dbReference type="AlphaFoldDB" id="A0A914BHS4"/>
<sequence>MDELEMYNQSVQEAIIFENEHTKYTMETIRVGYEQLVTTTRRLINELKNQILTRDSKGITEEQFEIFRQSFNKFDKNHSGKLDPMEFKSCLLSLSMAPPDDKSGRNPEFDRIMQSVDPNHDGYVTFEAFLYYMSREATDTDTSEQVKGSFKVLAGNKNYITKEDLMRELPPDQAEYCIARMAPYQGPDAIPGALDYLSYLTALYGESDL</sequence>
<dbReference type="RefSeq" id="XP_038075450.1">
    <property type="nucleotide sequence ID" value="XM_038219522.1"/>
</dbReference>
<dbReference type="GO" id="GO:0005509">
    <property type="term" value="F:calcium ion binding"/>
    <property type="evidence" value="ECO:0007669"/>
    <property type="project" value="InterPro"/>
</dbReference>
<dbReference type="Pfam" id="PF13499">
    <property type="entry name" value="EF-hand_7"/>
    <property type="match status" value="1"/>
</dbReference>
<proteinExistence type="predicted"/>
<dbReference type="Proteomes" id="UP000887568">
    <property type="component" value="Unplaced"/>
</dbReference>
<dbReference type="GeneID" id="119743152"/>
<keyword evidence="1" id="KW-0677">Repeat</keyword>
<dbReference type="InterPro" id="IPR011992">
    <property type="entry name" value="EF-hand-dom_pair"/>
</dbReference>
<dbReference type="Gene3D" id="1.20.58.60">
    <property type="match status" value="1"/>
</dbReference>
<keyword evidence="2" id="KW-0106">Calcium</keyword>
<dbReference type="CDD" id="cd00051">
    <property type="entry name" value="EFh"/>
    <property type="match status" value="1"/>
</dbReference>
<evidence type="ECO:0000259" key="4">
    <source>
        <dbReference type="PROSITE" id="PS50222"/>
    </source>
</evidence>
<dbReference type="Pfam" id="PF08726">
    <property type="entry name" value="EFhand_Ca_insen"/>
    <property type="match status" value="1"/>
</dbReference>
<dbReference type="EnsemblMetazoa" id="XM_038219522.1">
    <property type="protein sequence ID" value="XP_038075450.1"/>
    <property type="gene ID" value="LOC119743152"/>
</dbReference>
<evidence type="ECO:0000256" key="1">
    <source>
        <dbReference type="ARBA" id="ARBA00022737"/>
    </source>
</evidence>
<dbReference type="Gene3D" id="1.10.238.10">
    <property type="entry name" value="EF-hand"/>
    <property type="match status" value="2"/>
</dbReference>
<dbReference type="GO" id="GO:0003779">
    <property type="term" value="F:actin binding"/>
    <property type="evidence" value="ECO:0007669"/>
    <property type="project" value="UniProtKB-KW"/>
</dbReference>
<feature type="domain" description="EF-hand" evidence="4">
    <location>
        <begin position="62"/>
        <end position="97"/>
    </location>
</feature>
<dbReference type="FunFam" id="1.10.238.10:FF:000004">
    <property type="entry name" value="Actinin alpha 1"/>
    <property type="match status" value="1"/>
</dbReference>
<dbReference type="SUPFAM" id="SSF47473">
    <property type="entry name" value="EF-hand"/>
    <property type="match status" value="1"/>
</dbReference>
<dbReference type="InterPro" id="IPR018247">
    <property type="entry name" value="EF_Hand_1_Ca_BS"/>
</dbReference>
<dbReference type="OMA" id="AMEHIRV"/>
<dbReference type="InterPro" id="IPR002048">
    <property type="entry name" value="EF_hand_dom"/>
</dbReference>
<dbReference type="SMART" id="SM00054">
    <property type="entry name" value="EFh"/>
    <property type="match status" value="2"/>
</dbReference>
<dbReference type="SMART" id="SM01184">
    <property type="entry name" value="efhand_Ca_insen"/>
    <property type="match status" value="1"/>
</dbReference>
<keyword evidence="6" id="KW-1185">Reference proteome</keyword>
<dbReference type="PROSITE" id="PS00018">
    <property type="entry name" value="EF_HAND_1"/>
    <property type="match status" value="1"/>
</dbReference>
<dbReference type="PROSITE" id="PS50222">
    <property type="entry name" value="EF_HAND_2"/>
    <property type="match status" value="2"/>
</dbReference>